<evidence type="ECO:0000313" key="14">
    <source>
        <dbReference type="Proteomes" id="UP000515275"/>
    </source>
</evidence>
<evidence type="ECO:0000256" key="11">
    <source>
        <dbReference type="RuleBase" id="RU003826"/>
    </source>
</evidence>
<feature type="binding site" evidence="10">
    <location>
        <begin position="55"/>
        <end position="59"/>
    </location>
    <ligand>
        <name>4-amino-2-methyl-5-(diphosphooxymethyl)pyrimidine</name>
        <dbReference type="ChEBI" id="CHEBI:57841"/>
    </ligand>
</feature>
<feature type="binding site" evidence="10">
    <location>
        <position position="89"/>
    </location>
    <ligand>
        <name>4-amino-2-methyl-5-(diphosphooxymethyl)pyrimidine</name>
        <dbReference type="ChEBI" id="CHEBI:57841"/>
    </ligand>
</feature>
<keyword evidence="6 10" id="KW-0784">Thiamine biosynthesis</keyword>
<feature type="binding site" evidence="10">
    <location>
        <position position="90"/>
    </location>
    <ligand>
        <name>Mg(2+)</name>
        <dbReference type="ChEBI" id="CHEBI:18420"/>
    </ligand>
</feature>
<feature type="binding site" evidence="10">
    <location>
        <begin position="161"/>
        <end position="163"/>
    </location>
    <ligand>
        <name>2-[(2R,5Z)-2-carboxy-4-methylthiazol-5(2H)-ylidene]ethyl phosphate</name>
        <dbReference type="ChEBI" id="CHEBI:62899"/>
    </ligand>
</feature>
<evidence type="ECO:0000256" key="10">
    <source>
        <dbReference type="HAMAP-Rule" id="MF_00097"/>
    </source>
</evidence>
<dbReference type="PANTHER" id="PTHR20857:SF15">
    <property type="entry name" value="THIAMINE-PHOSPHATE SYNTHASE"/>
    <property type="match status" value="1"/>
</dbReference>
<dbReference type="CDD" id="cd00564">
    <property type="entry name" value="TMP_TenI"/>
    <property type="match status" value="1"/>
</dbReference>
<dbReference type="AlphaFoldDB" id="A0A7G7YQG8"/>
<dbReference type="HAMAP" id="MF_00097">
    <property type="entry name" value="TMP_synthase"/>
    <property type="match status" value="1"/>
</dbReference>
<dbReference type="GO" id="GO:0004789">
    <property type="term" value="F:thiamine-phosphate diphosphorylase activity"/>
    <property type="evidence" value="ECO:0007669"/>
    <property type="project" value="UniProtKB-UniRule"/>
</dbReference>
<dbReference type="GO" id="GO:0009229">
    <property type="term" value="P:thiamine diphosphate biosynthetic process"/>
    <property type="evidence" value="ECO:0007669"/>
    <property type="project" value="UniProtKB-UniRule"/>
</dbReference>
<dbReference type="SUPFAM" id="SSF51391">
    <property type="entry name" value="Thiamin phosphate synthase"/>
    <property type="match status" value="1"/>
</dbReference>
<proteinExistence type="inferred from homology"/>
<dbReference type="InterPro" id="IPR022998">
    <property type="entry name" value="ThiamineP_synth_TenI"/>
</dbReference>
<evidence type="ECO:0000256" key="2">
    <source>
        <dbReference type="ARBA" id="ARBA00005165"/>
    </source>
</evidence>
<evidence type="ECO:0000256" key="12">
    <source>
        <dbReference type="RuleBase" id="RU004253"/>
    </source>
</evidence>
<dbReference type="GO" id="GO:0005737">
    <property type="term" value="C:cytoplasm"/>
    <property type="evidence" value="ECO:0007669"/>
    <property type="project" value="TreeGrafter"/>
</dbReference>
<gene>
    <name evidence="10" type="primary">thiE</name>
    <name evidence="13" type="ORF">GP473_08820</name>
</gene>
<evidence type="ECO:0000256" key="4">
    <source>
        <dbReference type="ARBA" id="ARBA00022723"/>
    </source>
</evidence>
<feature type="binding site" evidence="10">
    <location>
        <position position="114"/>
    </location>
    <ligand>
        <name>Mg(2+)</name>
        <dbReference type="ChEBI" id="CHEBI:18420"/>
    </ligand>
</feature>
<feature type="binding site" evidence="10">
    <location>
        <position position="133"/>
    </location>
    <ligand>
        <name>4-amino-2-methyl-5-(diphosphooxymethyl)pyrimidine</name>
        <dbReference type="ChEBI" id="CHEBI:57841"/>
    </ligand>
</feature>
<comment type="pathway">
    <text evidence="2 10 12">Cofactor biosynthesis; thiamine diphosphate biosynthesis; thiamine phosphate from 4-amino-2-methyl-5-diphosphomethylpyrimidine and 4-methyl-5-(2-phosphoethyl)-thiazole: step 1/1.</text>
</comment>
<evidence type="ECO:0000256" key="8">
    <source>
        <dbReference type="ARBA" id="ARBA00047851"/>
    </source>
</evidence>
<dbReference type="InterPro" id="IPR034291">
    <property type="entry name" value="TMP_synthase"/>
</dbReference>
<name>A0A7G7YQG8_9CORY</name>
<comment type="catalytic activity">
    <reaction evidence="9 10 11">
        <text>2-[(2R,5Z)-2-carboxy-4-methylthiazol-5(2H)-ylidene]ethyl phosphate + 4-amino-2-methyl-5-(diphosphooxymethyl)pyrimidine + 2 H(+) = thiamine phosphate + CO2 + diphosphate</text>
        <dbReference type="Rhea" id="RHEA:47844"/>
        <dbReference type="ChEBI" id="CHEBI:15378"/>
        <dbReference type="ChEBI" id="CHEBI:16526"/>
        <dbReference type="ChEBI" id="CHEBI:33019"/>
        <dbReference type="ChEBI" id="CHEBI:37575"/>
        <dbReference type="ChEBI" id="CHEBI:57841"/>
        <dbReference type="ChEBI" id="CHEBI:62899"/>
        <dbReference type="EC" id="2.5.1.3"/>
    </reaction>
</comment>
<keyword evidence="3 10" id="KW-0808">Transferase</keyword>
<dbReference type="Pfam" id="PF02581">
    <property type="entry name" value="TMP-TENI"/>
    <property type="match status" value="1"/>
</dbReference>
<dbReference type="NCBIfam" id="NF000740">
    <property type="entry name" value="PRK00043.3-4"/>
    <property type="match status" value="1"/>
</dbReference>
<feature type="binding site" evidence="10">
    <location>
        <position position="164"/>
    </location>
    <ligand>
        <name>4-amino-2-methyl-5-(diphosphooxymethyl)pyrimidine</name>
        <dbReference type="ChEBI" id="CHEBI:57841"/>
    </ligand>
</feature>
<comment type="catalytic activity">
    <reaction evidence="8 10 11">
        <text>2-(2-carboxy-4-methylthiazol-5-yl)ethyl phosphate + 4-amino-2-methyl-5-(diphosphooxymethyl)pyrimidine + 2 H(+) = thiamine phosphate + CO2 + diphosphate</text>
        <dbReference type="Rhea" id="RHEA:47848"/>
        <dbReference type="ChEBI" id="CHEBI:15378"/>
        <dbReference type="ChEBI" id="CHEBI:16526"/>
        <dbReference type="ChEBI" id="CHEBI:33019"/>
        <dbReference type="ChEBI" id="CHEBI:37575"/>
        <dbReference type="ChEBI" id="CHEBI:57841"/>
        <dbReference type="ChEBI" id="CHEBI:62890"/>
        <dbReference type="EC" id="2.5.1.3"/>
    </reaction>
</comment>
<evidence type="ECO:0000313" key="13">
    <source>
        <dbReference type="EMBL" id="QNH96738.1"/>
    </source>
</evidence>
<dbReference type="NCBIfam" id="TIGR00693">
    <property type="entry name" value="thiE"/>
    <property type="match status" value="1"/>
</dbReference>
<comment type="caution">
    <text evidence="10">Lacks conserved residue(s) required for the propagation of feature annotation.</text>
</comment>
<comment type="similarity">
    <text evidence="10 11">Belongs to the thiamine-phosphate synthase family.</text>
</comment>
<organism evidence="13 14">
    <name type="scientific">Corynebacterium anserum</name>
    <dbReference type="NCBI Taxonomy" id="2684406"/>
    <lineage>
        <taxon>Bacteria</taxon>
        <taxon>Bacillati</taxon>
        <taxon>Actinomycetota</taxon>
        <taxon>Actinomycetes</taxon>
        <taxon>Mycobacteriales</taxon>
        <taxon>Corynebacteriaceae</taxon>
        <taxon>Corynebacterium</taxon>
    </lineage>
</organism>
<dbReference type="RefSeq" id="WP_185770496.1">
    <property type="nucleotide sequence ID" value="NZ_CP046883.1"/>
</dbReference>
<keyword evidence="14" id="KW-1185">Reference proteome</keyword>
<dbReference type="InterPro" id="IPR036206">
    <property type="entry name" value="ThiamineP_synth_sf"/>
</dbReference>
<protein>
    <recommendedName>
        <fullName evidence="10">Thiamine-phosphate synthase</fullName>
        <shortName evidence="10">TP synthase</shortName>
        <shortName evidence="10">TPS</shortName>
        <ecNumber evidence="10">2.5.1.3</ecNumber>
    </recommendedName>
    <alternativeName>
        <fullName evidence="10">Thiamine-phosphate pyrophosphorylase</fullName>
        <shortName evidence="10">TMP pyrophosphorylase</shortName>
        <shortName evidence="10">TMP-PPase</shortName>
    </alternativeName>
</protein>
<evidence type="ECO:0000256" key="6">
    <source>
        <dbReference type="ARBA" id="ARBA00022977"/>
    </source>
</evidence>
<dbReference type="PANTHER" id="PTHR20857">
    <property type="entry name" value="THIAMINE-PHOSPHATE PYROPHOSPHORYLASE"/>
    <property type="match status" value="1"/>
</dbReference>
<dbReference type="KEGG" id="cans:GP473_08820"/>
<dbReference type="Gene3D" id="3.20.20.70">
    <property type="entry name" value="Aldolase class I"/>
    <property type="match status" value="1"/>
</dbReference>
<evidence type="ECO:0000256" key="9">
    <source>
        <dbReference type="ARBA" id="ARBA00047883"/>
    </source>
</evidence>
<reference evidence="13 14" key="1">
    <citation type="submission" date="2019-12" db="EMBL/GenBank/DDBJ databases">
        <title>Corynebacterium sp. nov., isolated from feces of the Anser Albifrons in China.</title>
        <authorList>
            <person name="Liu Q."/>
        </authorList>
    </citation>
    <scope>NUCLEOTIDE SEQUENCE [LARGE SCALE GENOMIC DNA]</scope>
    <source>
        <strain evidence="13 14">23H37-10</strain>
    </source>
</reference>
<comment type="catalytic activity">
    <reaction evidence="7 10 11">
        <text>4-methyl-5-(2-phosphooxyethyl)-thiazole + 4-amino-2-methyl-5-(diphosphooxymethyl)pyrimidine + H(+) = thiamine phosphate + diphosphate</text>
        <dbReference type="Rhea" id="RHEA:22328"/>
        <dbReference type="ChEBI" id="CHEBI:15378"/>
        <dbReference type="ChEBI" id="CHEBI:33019"/>
        <dbReference type="ChEBI" id="CHEBI:37575"/>
        <dbReference type="ChEBI" id="CHEBI:57841"/>
        <dbReference type="ChEBI" id="CHEBI:58296"/>
        <dbReference type="EC" id="2.5.1.3"/>
    </reaction>
</comment>
<dbReference type="EC" id="2.5.1.3" evidence="10"/>
<dbReference type="EMBL" id="CP046883">
    <property type="protein sequence ID" value="QNH96738.1"/>
    <property type="molecule type" value="Genomic_DNA"/>
</dbReference>
<dbReference type="InterPro" id="IPR013785">
    <property type="entry name" value="Aldolase_TIM"/>
</dbReference>
<evidence type="ECO:0000256" key="5">
    <source>
        <dbReference type="ARBA" id="ARBA00022842"/>
    </source>
</evidence>
<keyword evidence="4 10" id="KW-0479">Metal-binding</keyword>
<comment type="function">
    <text evidence="1 10">Condenses 4-methyl-5-(beta-hydroxyethyl)thiazole monophosphate (THZ-P) and 2-methyl-4-amino-5-hydroxymethyl pyrimidine pyrophosphate (HMP-PP) to form thiamine monophosphate (TMP).</text>
</comment>
<dbReference type="GO" id="GO:0009228">
    <property type="term" value="P:thiamine biosynthetic process"/>
    <property type="evidence" value="ECO:0007669"/>
    <property type="project" value="UniProtKB-KW"/>
</dbReference>
<evidence type="ECO:0000256" key="3">
    <source>
        <dbReference type="ARBA" id="ARBA00022679"/>
    </source>
</evidence>
<comment type="cofactor">
    <cofactor evidence="10">
        <name>Mg(2+)</name>
        <dbReference type="ChEBI" id="CHEBI:18420"/>
    </cofactor>
    <text evidence="10">Binds 1 Mg(2+) ion per subunit.</text>
</comment>
<dbReference type="UniPathway" id="UPA00060">
    <property type="reaction ID" value="UER00141"/>
</dbReference>
<evidence type="ECO:0000256" key="1">
    <source>
        <dbReference type="ARBA" id="ARBA00003814"/>
    </source>
</evidence>
<keyword evidence="5 10" id="KW-0460">Magnesium</keyword>
<evidence type="ECO:0000256" key="7">
    <source>
        <dbReference type="ARBA" id="ARBA00047334"/>
    </source>
</evidence>
<accession>A0A7G7YQG8</accession>
<sequence>MPAKERILVGHPYADRFCTNRGGDPRCYFITGTGEPDKIVTTAVAAARGGAGMIQVRSKPISARDLYTLTVQVARAVHDAAPRTRVVVDDRVDVAAALMRAGEPVHGVHIGQDDLPVPAARELLGSDAIIGLTTGTLELVEAANEFADMLDYIGCGPFRTTPTKDSGRAPLGLEGYPPIVAASRLPVIAIGDVTLADVADLAATGIDGVAVVRALMNAEDPEGFARGVVEEFEAGRPKQQPKG</sequence>
<dbReference type="Proteomes" id="UP000515275">
    <property type="component" value="Chromosome"/>
</dbReference>
<dbReference type="GO" id="GO:0000287">
    <property type="term" value="F:magnesium ion binding"/>
    <property type="evidence" value="ECO:0007669"/>
    <property type="project" value="UniProtKB-UniRule"/>
</dbReference>